<evidence type="ECO:0000313" key="6">
    <source>
        <dbReference type="Proteomes" id="UP001187192"/>
    </source>
</evidence>
<evidence type="ECO:0000259" key="3">
    <source>
        <dbReference type="PROSITE" id="PS50011"/>
    </source>
</evidence>
<dbReference type="AlphaFoldDB" id="A0AA87YWL5"/>
<dbReference type="GO" id="GO:0051707">
    <property type="term" value="P:response to other organism"/>
    <property type="evidence" value="ECO:0007669"/>
    <property type="project" value="UniProtKB-ARBA"/>
</dbReference>
<evidence type="ECO:0000313" key="4">
    <source>
        <dbReference type="EMBL" id="GMN24723.1"/>
    </source>
</evidence>
<keyword evidence="1" id="KW-0547">Nucleotide-binding</keyword>
<organism evidence="4 6">
    <name type="scientific">Ficus carica</name>
    <name type="common">Common fig</name>
    <dbReference type="NCBI Taxonomy" id="3494"/>
    <lineage>
        <taxon>Eukaryota</taxon>
        <taxon>Viridiplantae</taxon>
        <taxon>Streptophyta</taxon>
        <taxon>Embryophyta</taxon>
        <taxon>Tracheophyta</taxon>
        <taxon>Spermatophyta</taxon>
        <taxon>Magnoliopsida</taxon>
        <taxon>eudicotyledons</taxon>
        <taxon>Gunneridae</taxon>
        <taxon>Pentapetalae</taxon>
        <taxon>rosids</taxon>
        <taxon>fabids</taxon>
        <taxon>Rosales</taxon>
        <taxon>Moraceae</taxon>
        <taxon>Ficeae</taxon>
        <taxon>Ficus</taxon>
    </lineage>
</organism>
<proteinExistence type="predicted"/>
<dbReference type="SUPFAM" id="SSF56112">
    <property type="entry name" value="Protein kinase-like (PK-like)"/>
    <property type="match status" value="1"/>
</dbReference>
<dbReference type="InterPro" id="IPR001245">
    <property type="entry name" value="Ser-Thr/Tyr_kinase_cat_dom"/>
</dbReference>
<name>A0AA87YWL5_FICCA</name>
<dbReference type="PANTHER" id="PTHR27007">
    <property type="match status" value="1"/>
</dbReference>
<dbReference type="EMBL" id="BTGU01001517">
    <property type="protein sequence ID" value="GMN24723.1"/>
    <property type="molecule type" value="Genomic_DNA"/>
</dbReference>
<keyword evidence="2" id="KW-0067">ATP-binding</keyword>
<dbReference type="Gene3D" id="3.30.200.20">
    <property type="entry name" value="Phosphorylase Kinase, domain 1"/>
    <property type="match status" value="1"/>
</dbReference>
<protein>
    <recommendedName>
        <fullName evidence="3">Protein kinase domain-containing protein</fullName>
    </recommendedName>
</protein>
<dbReference type="Proteomes" id="UP001187192">
    <property type="component" value="Unassembled WGS sequence"/>
</dbReference>
<evidence type="ECO:0000256" key="1">
    <source>
        <dbReference type="ARBA" id="ARBA00022741"/>
    </source>
</evidence>
<dbReference type="InterPro" id="IPR011009">
    <property type="entry name" value="Kinase-like_dom_sf"/>
</dbReference>
<dbReference type="PROSITE" id="PS50011">
    <property type="entry name" value="PROTEIN_KINASE_DOM"/>
    <property type="match status" value="1"/>
</dbReference>
<feature type="domain" description="Protein kinase" evidence="3">
    <location>
        <begin position="71"/>
        <end position="200"/>
    </location>
</feature>
<evidence type="ECO:0000313" key="5">
    <source>
        <dbReference type="EMBL" id="GMN24745.1"/>
    </source>
</evidence>
<dbReference type="EMBL" id="BTGU01001518">
    <property type="protein sequence ID" value="GMN24745.1"/>
    <property type="molecule type" value="Genomic_DNA"/>
</dbReference>
<dbReference type="InterPro" id="IPR050528">
    <property type="entry name" value="L-type_Lectin-RKs"/>
</dbReference>
<keyword evidence="6" id="KW-1185">Reference proteome</keyword>
<dbReference type="Pfam" id="PF07714">
    <property type="entry name" value="PK_Tyr_Ser-Thr"/>
    <property type="match status" value="1"/>
</dbReference>
<dbReference type="Gramene" id="FCD_00019779-RA">
    <property type="protein sequence ID" value="FCD_00019779-RA:cds"/>
    <property type="gene ID" value="FCD_00019779"/>
</dbReference>
<reference evidence="4" key="1">
    <citation type="submission" date="2023-07" db="EMBL/GenBank/DDBJ databases">
        <title>draft genome sequence of fig (Ficus carica).</title>
        <authorList>
            <person name="Takahashi T."/>
            <person name="Nishimura K."/>
        </authorList>
    </citation>
    <scope>NUCLEOTIDE SEQUENCE</scope>
</reference>
<comment type="caution">
    <text evidence="4">The sequence shown here is derived from an EMBL/GenBank/DDBJ whole genome shotgun (WGS) entry which is preliminary data.</text>
</comment>
<sequence>MNSLHILKTVFVSISCNVPAKNLSVLWTYFEKYCNDVPKSSNISTNSPYYRFLSCVIDLMEVLPEWATLGIRRQKARTRGLSGLVYEGTLNDMAGGCIVAVKRIFGESEQSERIFINEAKIISRLIHRNLVKFVGWCHEQRDEFLLVYEFMLNGSLDAHRFGNRRTLLRDVRDTDFSTKFGDVEDSDDGVGGDFWLLGAG</sequence>
<gene>
    <name evidence="4" type="ORF">TIFTF001_040609</name>
    <name evidence="5" type="ORF">TIFTF001_040613</name>
</gene>
<dbReference type="InterPro" id="IPR000719">
    <property type="entry name" value="Prot_kinase_dom"/>
</dbReference>
<dbReference type="GO" id="GO:0005524">
    <property type="term" value="F:ATP binding"/>
    <property type="evidence" value="ECO:0007669"/>
    <property type="project" value="UniProtKB-KW"/>
</dbReference>
<accession>A0AA87YWL5</accession>
<evidence type="ECO:0000256" key="2">
    <source>
        <dbReference type="ARBA" id="ARBA00022840"/>
    </source>
</evidence>
<dbReference type="GO" id="GO:0004672">
    <property type="term" value="F:protein kinase activity"/>
    <property type="evidence" value="ECO:0007669"/>
    <property type="project" value="InterPro"/>
</dbReference>